<dbReference type="InterPro" id="IPR001461">
    <property type="entry name" value="Aspartic_peptidase_A1"/>
</dbReference>
<keyword evidence="2 3" id="KW-0064">Aspartyl protease</keyword>
<evidence type="ECO:0000256" key="4">
    <source>
        <dbReference type="SAM" id="SignalP"/>
    </source>
</evidence>
<dbReference type="Gene3D" id="2.40.70.10">
    <property type="entry name" value="Acid Proteases"/>
    <property type="match status" value="2"/>
</dbReference>
<dbReference type="InterPro" id="IPR033121">
    <property type="entry name" value="PEPTIDASE_A1"/>
</dbReference>
<dbReference type="AlphaFoldDB" id="A0A8H7EVG0"/>
<dbReference type="CDD" id="cd05471">
    <property type="entry name" value="pepsin_like"/>
    <property type="match status" value="1"/>
</dbReference>
<evidence type="ECO:0000313" key="6">
    <source>
        <dbReference type="EMBL" id="KAF7760134.1"/>
    </source>
</evidence>
<dbReference type="PRINTS" id="PR00792">
    <property type="entry name" value="PEPSIN"/>
</dbReference>
<gene>
    <name evidence="6" type="ORF">Agabi119p4_10810</name>
</gene>
<dbReference type="PANTHER" id="PTHR47966">
    <property type="entry name" value="BETA-SITE APP-CLEAVING ENZYME, ISOFORM A-RELATED"/>
    <property type="match status" value="1"/>
</dbReference>
<evidence type="ECO:0000256" key="3">
    <source>
        <dbReference type="RuleBase" id="RU000454"/>
    </source>
</evidence>
<organism evidence="6 7">
    <name type="scientific">Agaricus bisporus var. burnettii</name>
    <dbReference type="NCBI Taxonomy" id="192524"/>
    <lineage>
        <taxon>Eukaryota</taxon>
        <taxon>Fungi</taxon>
        <taxon>Dikarya</taxon>
        <taxon>Basidiomycota</taxon>
        <taxon>Agaricomycotina</taxon>
        <taxon>Agaricomycetes</taxon>
        <taxon>Agaricomycetidae</taxon>
        <taxon>Agaricales</taxon>
        <taxon>Agaricineae</taxon>
        <taxon>Agaricaceae</taxon>
        <taxon>Agaricus</taxon>
    </lineage>
</organism>
<evidence type="ECO:0000313" key="7">
    <source>
        <dbReference type="Proteomes" id="UP000629468"/>
    </source>
</evidence>
<reference evidence="6 7" key="1">
    <citation type="journal article" name="Sci. Rep.">
        <title>Telomere-to-telomere assembled and centromere annotated genomes of the two main subspecies of the button mushroom Agaricus bisporus reveal especially polymorphic chromosome ends.</title>
        <authorList>
            <person name="Sonnenberg A.S.M."/>
            <person name="Sedaghat-Telgerd N."/>
            <person name="Lavrijssen B."/>
            <person name="Ohm R.A."/>
            <person name="Hendrickx P.M."/>
            <person name="Scholtmeijer K."/>
            <person name="Baars J.J.P."/>
            <person name="van Peer A."/>
        </authorList>
    </citation>
    <scope>NUCLEOTIDE SEQUENCE [LARGE SCALE GENOMIC DNA]</scope>
    <source>
        <strain evidence="6 7">H119_p4</strain>
    </source>
</reference>
<dbReference type="GO" id="GO:0004190">
    <property type="term" value="F:aspartic-type endopeptidase activity"/>
    <property type="evidence" value="ECO:0007669"/>
    <property type="project" value="UniProtKB-KW"/>
</dbReference>
<accession>A0A8H7EVG0</accession>
<keyword evidence="3" id="KW-0378">Hydrolase</keyword>
<dbReference type="PANTHER" id="PTHR47966:SF51">
    <property type="entry name" value="BETA-SITE APP-CLEAVING ENZYME, ISOFORM A-RELATED"/>
    <property type="match status" value="1"/>
</dbReference>
<keyword evidence="4" id="KW-0732">Signal</keyword>
<keyword evidence="3" id="KW-0645">Protease</keyword>
<comment type="similarity">
    <text evidence="1 3">Belongs to the peptidase A1 family.</text>
</comment>
<evidence type="ECO:0000259" key="5">
    <source>
        <dbReference type="PROSITE" id="PS51767"/>
    </source>
</evidence>
<feature type="signal peptide" evidence="4">
    <location>
        <begin position="1"/>
        <end position="23"/>
    </location>
</feature>
<dbReference type="InterPro" id="IPR021109">
    <property type="entry name" value="Peptidase_aspartic_dom_sf"/>
</dbReference>
<protein>
    <recommendedName>
        <fullName evidence="5">Peptidase A1 domain-containing protein</fullName>
    </recommendedName>
</protein>
<dbReference type="SUPFAM" id="SSF50630">
    <property type="entry name" value="Acid proteases"/>
    <property type="match status" value="1"/>
</dbReference>
<dbReference type="EMBL" id="JABXXO010000015">
    <property type="protein sequence ID" value="KAF7760134.1"/>
    <property type="molecule type" value="Genomic_DNA"/>
</dbReference>
<dbReference type="InterPro" id="IPR034164">
    <property type="entry name" value="Pepsin-like_dom"/>
</dbReference>
<name>A0A8H7EVG0_AGABI</name>
<feature type="domain" description="Peptidase A1" evidence="5">
    <location>
        <begin position="51"/>
        <end position="462"/>
    </location>
</feature>
<dbReference type="Proteomes" id="UP000629468">
    <property type="component" value="Unassembled WGS sequence"/>
</dbReference>
<dbReference type="PROSITE" id="PS00141">
    <property type="entry name" value="ASP_PROTEASE"/>
    <property type="match status" value="1"/>
</dbReference>
<evidence type="ECO:0000256" key="1">
    <source>
        <dbReference type="ARBA" id="ARBA00007447"/>
    </source>
</evidence>
<evidence type="ECO:0000256" key="2">
    <source>
        <dbReference type="ARBA" id="ARBA00022750"/>
    </source>
</evidence>
<feature type="chain" id="PRO_5034759158" description="Peptidase A1 domain-containing protein" evidence="4">
    <location>
        <begin position="24"/>
        <end position="544"/>
    </location>
</feature>
<dbReference type="Pfam" id="PF00026">
    <property type="entry name" value="Asp"/>
    <property type="match status" value="2"/>
</dbReference>
<dbReference type="InterPro" id="IPR001969">
    <property type="entry name" value="Aspartic_peptidase_AS"/>
</dbReference>
<sequence length="544" mass="58555">MWAPFLLVCGPPIGLVFLPSANAIQLPIATTLARRGTAGAAGLGDYLDVSYNIMVNIGGAFVPLLLDTGSSDLWVLSDLCSKGCGTNVPAYRQQTNFNSTGLDASLLYGDSATGTFARGLIGNDNVSVAGLQVSNQTFAAINKTNVGLIKTGSSGILGLGFPANSIVWYELFVHQYLHQDTATNEPQKRSRSIFTTNFNFLQPHFPNLRFPKEAPHTSQQHSYRETRSISDLVFDSYSDIAPFLGRLIATNQIDGPLFSVTLQRDTIDVGGNSGQFSVGELPLGVENGSLTWVPVRRYSEAEGGLSGPSDAPYETYPLSWEIIFEDVYLDGELLPRSNLSSSDIQLSALIDTGNSLIRGPEDMISEIQNRIGTAFPCSEAHTLSFLISGKQFPVDPRDLIYQHEPGSIALCSLNMAVTDPPVKGGYLFSWSLGIPFLKGVVSSFYFGDLKYPSRDPPRVGFRSTVPEDANGKLIAAVEAAIINNKTFPMKSELAPMPTGVQVLNTIATTTASFISNSSGLEVTSSQVEPSVLVSIIVMCIIVRV</sequence>
<proteinExistence type="inferred from homology"/>
<dbReference type="PROSITE" id="PS51767">
    <property type="entry name" value="PEPTIDASE_A1"/>
    <property type="match status" value="1"/>
</dbReference>
<comment type="caution">
    <text evidence="6">The sequence shown here is derived from an EMBL/GenBank/DDBJ whole genome shotgun (WGS) entry which is preliminary data.</text>
</comment>
<dbReference type="GO" id="GO:0006508">
    <property type="term" value="P:proteolysis"/>
    <property type="evidence" value="ECO:0007669"/>
    <property type="project" value="UniProtKB-KW"/>
</dbReference>